<dbReference type="OrthoDB" id="5459075at2759"/>
<keyword evidence="2" id="KW-1185">Reference proteome</keyword>
<reference evidence="1 2" key="1">
    <citation type="submission" date="2019-09" db="EMBL/GenBank/DDBJ databases">
        <title>Draft genome of the ectomycorrhizal ascomycete Sphaerosporella brunnea.</title>
        <authorList>
            <consortium name="DOE Joint Genome Institute"/>
            <person name="Benucci G.M."/>
            <person name="Marozzi G."/>
            <person name="Antonielli L."/>
            <person name="Sanchez S."/>
            <person name="Marco P."/>
            <person name="Wang X."/>
            <person name="Falini L.B."/>
            <person name="Barry K."/>
            <person name="Haridas S."/>
            <person name="Lipzen A."/>
            <person name="Labutti K."/>
            <person name="Grigoriev I.V."/>
            <person name="Murat C."/>
            <person name="Martin F."/>
            <person name="Albertini E."/>
            <person name="Donnini D."/>
            <person name="Bonito G."/>
        </authorList>
    </citation>
    <scope>NUCLEOTIDE SEQUENCE [LARGE SCALE GENOMIC DNA]</scope>
    <source>
        <strain evidence="1 2">Sb_GMNB300</strain>
    </source>
</reference>
<evidence type="ECO:0000313" key="2">
    <source>
        <dbReference type="Proteomes" id="UP000326924"/>
    </source>
</evidence>
<dbReference type="EMBL" id="VXIS01000507">
    <property type="protein sequence ID" value="KAA8893080.1"/>
    <property type="molecule type" value="Genomic_DNA"/>
</dbReference>
<name>A0A5J5ECW3_9PEZI</name>
<evidence type="ECO:0000313" key="1">
    <source>
        <dbReference type="EMBL" id="KAA8893080.1"/>
    </source>
</evidence>
<evidence type="ECO:0008006" key="3">
    <source>
        <dbReference type="Google" id="ProtNLM"/>
    </source>
</evidence>
<dbReference type="Proteomes" id="UP000326924">
    <property type="component" value="Unassembled WGS sequence"/>
</dbReference>
<comment type="caution">
    <text evidence="1">The sequence shown here is derived from an EMBL/GenBank/DDBJ whole genome shotgun (WGS) entry which is preliminary data.</text>
</comment>
<proteinExistence type="predicted"/>
<dbReference type="AlphaFoldDB" id="A0A5J5ECW3"/>
<dbReference type="InParanoid" id="A0A5J5ECW3"/>
<sequence>MSTSTTGTTITKLNEHNYRAWVLATQDVLKQLSLWPIINGIERVPVQEISSKYERYELQQDQYDEKQTNACCTICFAFERSIRQRYLALKYDDPRVHWETIQSDFENVIQRDGQNEQQKLATCKLEDFPSVTEWIAAPDHIINDLAICGIELEQGGTEPADDLGAGEGGIDSAGVAAETEEGAKGWQRVFLEEVA</sequence>
<gene>
    <name evidence="1" type="ORF">FN846DRAFT_914474</name>
</gene>
<protein>
    <recommendedName>
        <fullName evidence="3">DUF4219 domain-containing protein</fullName>
    </recommendedName>
</protein>
<accession>A0A5J5ECW3</accession>
<organism evidence="1 2">
    <name type="scientific">Sphaerosporella brunnea</name>
    <dbReference type="NCBI Taxonomy" id="1250544"/>
    <lineage>
        <taxon>Eukaryota</taxon>
        <taxon>Fungi</taxon>
        <taxon>Dikarya</taxon>
        <taxon>Ascomycota</taxon>
        <taxon>Pezizomycotina</taxon>
        <taxon>Pezizomycetes</taxon>
        <taxon>Pezizales</taxon>
        <taxon>Pyronemataceae</taxon>
        <taxon>Sphaerosporella</taxon>
    </lineage>
</organism>